<protein>
    <submittedName>
        <fullName evidence="1">Uncharacterized protein</fullName>
    </submittedName>
</protein>
<accession>A0ACC2J7X7</accession>
<proteinExistence type="predicted"/>
<keyword evidence="2" id="KW-1185">Reference proteome</keyword>
<dbReference type="EMBL" id="JAPUUL010003312">
    <property type="protein sequence ID" value="KAJ8123588.1"/>
    <property type="molecule type" value="Genomic_DNA"/>
</dbReference>
<comment type="caution">
    <text evidence="1">The sequence shown here is derived from an EMBL/GenBank/DDBJ whole genome shotgun (WGS) entry which is preliminary data.</text>
</comment>
<evidence type="ECO:0000313" key="1">
    <source>
        <dbReference type="EMBL" id="KAJ8123588.1"/>
    </source>
</evidence>
<evidence type="ECO:0000313" key="2">
    <source>
        <dbReference type="Proteomes" id="UP001153332"/>
    </source>
</evidence>
<dbReference type="Proteomes" id="UP001153332">
    <property type="component" value="Unassembled WGS sequence"/>
</dbReference>
<name>A0ACC2J7X7_9PEZI</name>
<organism evidence="1 2">
    <name type="scientific">Lasiodiplodia mahajangana</name>
    <dbReference type="NCBI Taxonomy" id="1108764"/>
    <lineage>
        <taxon>Eukaryota</taxon>
        <taxon>Fungi</taxon>
        <taxon>Dikarya</taxon>
        <taxon>Ascomycota</taxon>
        <taxon>Pezizomycotina</taxon>
        <taxon>Dothideomycetes</taxon>
        <taxon>Dothideomycetes incertae sedis</taxon>
        <taxon>Botryosphaeriales</taxon>
        <taxon>Botryosphaeriaceae</taxon>
        <taxon>Lasiodiplodia</taxon>
    </lineage>
</organism>
<gene>
    <name evidence="1" type="ORF">O1611_g9551</name>
</gene>
<sequence>MFGLTTISNDSWLIGDRAVLARRFDEPWPTDTPNLISTWTASGGGYYAIADAPVIPPPSRPWKPGDGPTLIHLAGGGGTTIDAGDGDGDGDGDDDAGVAQLTTKCVYSIGDVCIKIIHCDSTDEHITIKEMSKQLPNRTFALPAVLYHARYDARYFLVTSKVLGETAAQLWWDFDDAAKDRYANLIAQACVEVATLTSSKLGTGIDGTAAKNDRFGEAPTRKDTPDILANCDAVNLSVQPPFCFFHGDLGPTNVLIDRRKETVDIIDWQAAEFVPREWIGVNFARALAMVQDPPIPENYLSNDYAQRVWRALQRRGFGNDGSVWLSWKRIDWQ</sequence>
<reference evidence="1" key="1">
    <citation type="submission" date="2022-12" db="EMBL/GenBank/DDBJ databases">
        <title>Genome Sequence of Lasiodiplodia mahajangana.</title>
        <authorList>
            <person name="Buettner E."/>
        </authorList>
    </citation>
    <scope>NUCLEOTIDE SEQUENCE</scope>
    <source>
        <strain evidence="1">VT137</strain>
    </source>
</reference>